<dbReference type="PANTHER" id="PTHR43165">
    <property type="entry name" value="METALLOPHOSPHOESTERASE"/>
    <property type="match status" value="1"/>
</dbReference>
<gene>
    <name evidence="3" type="ORF">A2Y83_04865</name>
</gene>
<dbReference type="Gene3D" id="3.60.21.10">
    <property type="match status" value="2"/>
</dbReference>
<dbReference type="EMBL" id="MFFS01000084">
    <property type="protein sequence ID" value="OGF20453.1"/>
    <property type="molecule type" value="Genomic_DNA"/>
</dbReference>
<accession>A0A1F5S1Z5</accession>
<dbReference type="InterPro" id="IPR053193">
    <property type="entry name" value="MetalloPDE_YfcE-like"/>
</dbReference>
<reference evidence="3 4" key="1">
    <citation type="journal article" date="2016" name="Nat. Commun.">
        <title>Thousands of microbial genomes shed light on interconnected biogeochemical processes in an aquifer system.</title>
        <authorList>
            <person name="Anantharaman K."/>
            <person name="Brown C.T."/>
            <person name="Hug L.A."/>
            <person name="Sharon I."/>
            <person name="Castelle C.J."/>
            <person name="Probst A.J."/>
            <person name="Thomas B.C."/>
            <person name="Singh A."/>
            <person name="Wilkins M.J."/>
            <person name="Karaoz U."/>
            <person name="Brodie E.L."/>
            <person name="Williams K.H."/>
            <person name="Hubbard S.S."/>
            <person name="Banfield J.F."/>
        </authorList>
    </citation>
    <scope>NUCLEOTIDE SEQUENCE [LARGE SCALE GENOMIC DNA]</scope>
</reference>
<dbReference type="AlphaFoldDB" id="A0A1F5S1Z5"/>
<dbReference type="STRING" id="1797985.A2Y83_04865"/>
<dbReference type="InterPro" id="IPR029052">
    <property type="entry name" value="Metallo-depent_PP-like"/>
</dbReference>
<evidence type="ECO:0000259" key="2">
    <source>
        <dbReference type="Pfam" id="PF12850"/>
    </source>
</evidence>
<comment type="caution">
    <text evidence="3">The sequence shown here is derived from an EMBL/GenBank/DDBJ whole genome shotgun (WGS) entry which is preliminary data.</text>
</comment>
<evidence type="ECO:0000313" key="4">
    <source>
        <dbReference type="Proteomes" id="UP000178323"/>
    </source>
</evidence>
<dbReference type="Proteomes" id="UP000178323">
    <property type="component" value="Unassembled WGS sequence"/>
</dbReference>
<comment type="similarity">
    <text evidence="1">Belongs to the metallophosphoesterase superfamily. YfcE family.</text>
</comment>
<dbReference type="PANTHER" id="PTHR43165:SF1">
    <property type="entry name" value="PHOSPHODIESTERASE MJ0936"/>
    <property type="match status" value="1"/>
</dbReference>
<evidence type="ECO:0000256" key="1">
    <source>
        <dbReference type="ARBA" id="ARBA00008950"/>
    </source>
</evidence>
<dbReference type="Pfam" id="PF12850">
    <property type="entry name" value="Metallophos_2"/>
    <property type="match status" value="1"/>
</dbReference>
<feature type="non-terminal residue" evidence="3">
    <location>
        <position position="1"/>
    </location>
</feature>
<organism evidence="3 4">
    <name type="scientific">Candidatus Falkowbacteria bacterium RBG_13_39_14</name>
    <dbReference type="NCBI Taxonomy" id="1797985"/>
    <lineage>
        <taxon>Bacteria</taxon>
        <taxon>Candidatus Falkowiibacteriota</taxon>
    </lineage>
</organism>
<feature type="domain" description="Calcineurin-like phosphoesterase" evidence="2">
    <location>
        <begin position="2"/>
        <end position="193"/>
    </location>
</feature>
<sequence>ISEIIHCGDVCAPGALREIAGNFKGKIHLVYGNVDGDHEGMEKIAGESGDVIIYGDAGELEIEEFPPKADPPACAGRSLAEEIGNLKLEISKPPHLDHRTLNSVARENPAAETAGHSRCGGKPKKKKDKIKIAFTHFPWTAKELAETGKYKYVFYGHTHKPWEEHIGDCKLINPGTLAGMFYKASFAVWDVNTDNIELILLERI</sequence>
<evidence type="ECO:0000313" key="3">
    <source>
        <dbReference type="EMBL" id="OGF20453.1"/>
    </source>
</evidence>
<name>A0A1F5S1Z5_9BACT</name>
<protein>
    <recommendedName>
        <fullName evidence="2">Calcineurin-like phosphoesterase domain-containing protein</fullName>
    </recommendedName>
</protein>
<proteinExistence type="inferred from homology"/>
<dbReference type="InterPro" id="IPR024654">
    <property type="entry name" value="Calcineurin-like_PHP_lpxH"/>
</dbReference>
<dbReference type="SUPFAM" id="SSF56300">
    <property type="entry name" value="Metallo-dependent phosphatases"/>
    <property type="match status" value="1"/>
</dbReference>